<dbReference type="InterPro" id="IPR003439">
    <property type="entry name" value="ABC_transporter-like_ATP-bd"/>
</dbReference>
<organism evidence="6 7">
    <name type="scientific">Larsenimonas suaedae</name>
    <dbReference type="NCBI Taxonomy" id="1851019"/>
    <lineage>
        <taxon>Bacteria</taxon>
        <taxon>Pseudomonadati</taxon>
        <taxon>Pseudomonadota</taxon>
        <taxon>Gammaproteobacteria</taxon>
        <taxon>Oceanospirillales</taxon>
        <taxon>Halomonadaceae</taxon>
        <taxon>Larsenimonas</taxon>
    </lineage>
</organism>
<dbReference type="InterPro" id="IPR003593">
    <property type="entry name" value="AAA+_ATPase"/>
</dbReference>
<name>A0ABU1GRV8_9GAMM</name>
<evidence type="ECO:0000259" key="5">
    <source>
        <dbReference type="PROSITE" id="PS50893"/>
    </source>
</evidence>
<evidence type="ECO:0000256" key="2">
    <source>
        <dbReference type="ARBA" id="ARBA00022448"/>
    </source>
</evidence>
<protein>
    <submittedName>
        <fullName evidence="6">ATP-binding cassette domain-containing protein</fullName>
    </submittedName>
</protein>
<keyword evidence="2" id="KW-0813">Transport</keyword>
<dbReference type="SUPFAM" id="SSF52540">
    <property type="entry name" value="P-loop containing nucleoside triphosphate hydrolases"/>
    <property type="match status" value="1"/>
</dbReference>
<feature type="domain" description="ABC transporter" evidence="5">
    <location>
        <begin position="2"/>
        <end position="240"/>
    </location>
</feature>
<dbReference type="RefSeq" id="WP_251593025.1">
    <property type="nucleotide sequence ID" value="NZ_JAMLJI010000002.1"/>
</dbReference>
<dbReference type="SMART" id="SM00382">
    <property type="entry name" value="AAA"/>
    <property type="match status" value="1"/>
</dbReference>
<keyword evidence="4 6" id="KW-0067">ATP-binding</keyword>
<comment type="caution">
    <text evidence="6">The sequence shown here is derived from an EMBL/GenBank/DDBJ whole genome shotgun (WGS) entry which is preliminary data.</text>
</comment>
<dbReference type="PROSITE" id="PS50893">
    <property type="entry name" value="ABC_TRANSPORTER_2"/>
    <property type="match status" value="1"/>
</dbReference>
<comment type="similarity">
    <text evidence="1">Belongs to the ABC transporter superfamily.</text>
</comment>
<keyword evidence="3" id="KW-0547">Nucleotide-binding</keyword>
<evidence type="ECO:0000313" key="6">
    <source>
        <dbReference type="EMBL" id="MDR5894754.1"/>
    </source>
</evidence>
<dbReference type="Proteomes" id="UP001269375">
    <property type="component" value="Unassembled WGS sequence"/>
</dbReference>
<dbReference type="InterPro" id="IPR050319">
    <property type="entry name" value="ABC_transp_ATP-bind"/>
</dbReference>
<dbReference type="InterPro" id="IPR027417">
    <property type="entry name" value="P-loop_NTPase"/>
</dbReference>
<evidence type="ECO:0000256" key="1">
    <source>
        <dbReference type="ARBA" id="ARBA00005417"/>
    </source>
</evidence>
<dbReference type="Gene3D" id="3.40.50.300">
    <property type="entry name" value="P-loop containing nucleotide triphosphate hydrolases"/>
    <property type="match status" value="1"/>
</dbReference>
<keyword evidence="7" id="KW-1185">Reference proteome</keyword>
<reference evidence="6 7" key="1">
    <citation type="submission" date="2023-04" db="EMBL/GenBank/DDBJ databases">
        <title>A long-awaited taxogenomic arrangement of the family Halomonadaceae.</title>
        <authorList>
            <person name="De La Haba R."/>
            <person name="Chuvochina M."/>
            <person name="Wittouck S."/>
            <person name="Arahal D.R."/>
            <person name="Sanchez-Porro C."/>
            <person name="Hugenholtz P."/>
            <person name="Ventosa A."/>
        </authorList>
    </citation>
    <scope>NUCLEOTIDE SEQUENCE [LARGE SCALE GENOMIC DNA]</scope>
    <source>
        <strain evidence="6 7">DSM 22428</strain>
    </source>
</reference>
<evidence type="ECO:0000256" key="3">
    <source>
        <dbReference type="ARBA" id="ARBA00022741"/>
    </source>
</evidence>
<dbReference type="PANTHER" id="PTHR43776:SF7">
    <property type="entry name" value="D,D-DIPEPTIDE TRANSPORT ATP-BINDING PROTEIN DDPF-RELATED"/>
    <property type="match status" value="1"/>
</dbReference>
<dbReference type="PANTHER" id="PTHR43776">
    <property type="entry name" value="TRANSPORT ATP-BINDING PROTEIN"/>
    <property type="match status" value="1"/>
</dbReference>
<dbReference type="GO" id="GO:0005524">
    <property type="term" value="F:ATP binding"/>
    <property type="evidence" value="ECO:0007669"/>
    <property type="project" value="UniProtKB-KW"/>
</dbReference>
<evidence type="ECO:0000313" key="7">
    <source>
        <dbReference type="Proteomes" id="UP001269375"/>
    </source>
</evidence>
<sequence length="264" mass="28555">MLALENIDHCYGDRRVLHDVSLSVARGERVALVGGSGEGKSTIARLALALERPSQGAFKLDGAPVGRRGRALKTFRRQVQGVFQDGPGAVNPGHTIGRIIEEPLVHLSRHSARARRARVEALLEVVKLPASYAAYLPHQLSGGQLQRVCLARALAIEPAYLVCDEATSGLDTVLQVELTRFLADTCDRTGMGLLFITHDLRLARRLCHRLIAIEQGRLVDDVIAGAAFTHPAARALEEAVLPLAPIKTAAHKTHRAPQHADTVV</sequence>
<dbReference type="PROSITE" id="PS00211">
    <property type="entry name" value="ABC_TRANSPORTER_1"/>
    <property type="match status" value="1"/>
</dbReference>
<dbReference type="InterPro" id="IPR017871">
    <property type="entry name" value="ABC_transporter-like_CS"/>
</dbReference>
<dbReference type="EMBL" id="JARWAO010000001">
    <property type="protein sequence ID" value="MDR5894754.1"/>
    <property type="molecule type" value="Genomic_DNA"/>
</dbReference>
<dbReference type="CDD" id="cd03257">
    <property type="entry name" value="ABC_NikE_OppD_transporters"/>
    <property type="match status" value="1"/>
</dbReference>
<accession>A0ABU1GRV8</accession>
<evidence type="ECO:0000256" key="4">
    <source>
        <dbReference type="ARBA" id="ARBA00022840"/>
    </source>
</evidence>
<proteinExistence type="inferred from homology"/>
<dbReference type="Pfam" id="PF00005">
    <property type="entry name" value="ABC_tran"/>
    <property type="match status" value="1"/>
</dbReference>
<gene>
    <name evidence="6" type="ORF">QC825_01540</name>
</gene>